<dbReference type="EC" id="2.7.7.65" evidence="1"/>
<comment type="catalytic activity">
    <reaction evidence="2">
        <text>2 GTP = 3',3'-c-di-GMP + 2 diphosphate</text>
        <dbReference type="Rhea" id="RHEA:24898"/>
        <dbReference type="ChEBI" id="CHEBI:33019"/>
        <dbReference type="ChEBI" id="CHEBI:37565"/>
        <dbReference type="ChEBI" id="CHEBI:58805"/>
        <dbReference type="EC" id="2.7.7.65"/>
    </reaction>
</comment>
<dbReference type="Pfam" id="PF10114">
    <property type="entry name" value="PocR"/>
    <property type="match status" value="1"/>
</dbReference>
<dbReference type="CDD" id="cd01949">
    <property type="entry name" value="GGDEF"/>
    <property type="match status" value="1"/>
</dbReference>
<sequence length="382" mass="43784">MNLRLQEIIAVDDLRELMLFFHEAAGISVGVMDEKQNWLVTIGWQHICTDFHRVNPTSRKNCLLSEQRISEYLNTKEYLSYPCPNGLVEVAIPILLHETLIGFFFLGQFLYQPPDIDYFRRQAIAYGYDVEAYLQALKKIPVVSKQRVDHLMRFFSLFFDLLTRLGAENQKRLHAESEIQKAKEELEVRVEERTRDLNRALLEVGDLAFQLNTSLQQIESLAVTDSLTNTYNRRKFDEVVAVEHGHGSSEKAPFSLIMLDIDYFKKVNDRFGHSAGDDVLKHLCHLIRGVIRQGDLLIRWGGEEFMLLLPTTEIAEAEHFAERIRVDVEAEKFSTVGHITISLGVAEFQKDDSVDALLKRVDNALYQAKQGGRNRVVKCVGG</sequence>
<dbReference type="Pfam" id="PF00990">
    <property type="entry name" value="GGDEF"/>
    <property type="match status" value="1"/>
</dbReference>
<dbReference type="SUPFAM" id="SSF55073">
    <property type="entry name" value="Nucleotide cyclase"/>
    <property type="match status" value="1"/>
</dbReference>
<accession>A0A1H4BZI1</accession>
<dbReference type="GO" id="GO:0043709">
    <property type="term" value="P:cell adhesion involved in single-species biofilm formation"/>
    <property type="evidence" value="ECO:0007669"/>
    <property type="project" value="TreeGrafter"/>
</dbReference>
<evidence type="ECO:0000256" key="3">
    <source>
        <dbReference type="SAM" id="Coils"/>
    </source>
</evidence>
<dbReference type="GO" id="GO:1902201">
    <property type="term" value="P:negative regulation of bacterial-type flagellum-dependent cell motility"/>
    <property type="evidence" value="ECO:0007669"/>
    <property type="project" value="TreeGrafter"/>
</dbReference>
<dbReference type="Proteomes" id="UP000199409">
    <property type="component" value="Unassembled WGS sequence"/>
</dbReference>
<name>A0A1H4BZI1_9BACT</name>
<dbReference type="FunFam" id="3.30.70.270:FF:000001">
    <property type="entry name" value="Diguanylate cyclase domain protein"/>
    <property type="match status" value="1"/>
</dbReference>
<dbReference type="PROSITE" id="PS50887">
    <property type="entry name" value="GGDEF"/>
    <property type="match status" value="1"/>
</dbReference>
<evidence type="ECO:0000313" key="6">
    <source>
        <dbReference type="Proteomes" id="UP000199409"/>
    </source>
</evidence>
<dbReference type="STRING" id="37625.SAMN05660420_02354"/>
<dbReference type="AlphaFoldDB" id="A0A1H4BZI1"/>
<protein>
    <recommendedName>
        <fullName evidence="1">diguanylate cyclase</fullName>
        <ecNumber evidence="1">2.7.7.65</ecNumber>
    </recommendedName>
</protein>
<dbReference type="InterPro" id="IPR043128">
    <property type="entry name" value="Rev_trsase/Diguanyl_cyclase"/>
</dbReference>
<dbReference type="PANTHER" id="PTHR45138">
    <property type="entry name" value="REGULATORY COMPONENTS OF SENSORY TRANSDUCTION SYSTEM"/>
    <property type="match status" value="1"/>
</dbReference>
<dbReference type="GO" id="GO:0052621">
    <property type="term" value="F:diguanylate cyclase activity"/>
    <property type="evidence" value="ECO:0007669"/>
    <property type="project" value="UniProtKB-EC"/>
</dbReference>
<proteinExistence type="predicted"/>
<gene>
    <name evidence="5" type="ORF">SAMN05660420_02354</name>
</gene>
<dbReference type="GO" id="GO:0005886">
    <property type="term" value="C:plasma membrane"/>
    <property type="evidence" value="ECO:0007669"/>
    <property type="project" value="TreeGrafter"/>
</dbReference>
<dbReference type="RefSeq" id="WP_092348649.1">
    <property type="nucleotide sequence ID" value="NZ_FNQN01000007.1"/>
</dbReference>
<evidence type="ECO:0000259" key="4">
    <source>
        <dbReference type="PROSITE" id="PS50887"/>
    </source>
</evidence>
<dbReference type="Gene3D" id="3.30.70.270">
    <property type="match status" value="1"/>
</dbReference>
<dbReference type="InterPro" id="IPR029787">
    <property type="entry name" value="Nucleotide_cyclase"/>
</dbReference>
<evidence type="ECO:0000313" key="5">
    <source>
        <dbReference type="EMBL" id="SEA53516.1"/>
    </source>
</evidence>
<keyword evidence="6" id="KW-1185">Reference proteome</keyword>
<evidence type="ECO:0000256" key="1">
    <source>
        <dbReference type="ARBA" id="ARBA00012528"/>
    </source>
</evidence>
<dbReference type="OrthoDB" id="5429942at2"/>
<dbReference type="SMART" id="SM00267">
    <property type="entry name" value="GGDEF"/>
    <property type="match status" value="1"/>
</dbReference>
<dbReference type="EMBL" id="FNQN01000007">
    <property type="protein sequence ID" value="SEA53516.1"/>
    <property type="molecule type" value="Genomic_DNA"/>
</dbReference>
<dbReference type="InterPro" id="IPR000160">
    <property type="entry name" value="GGDEF_dom"/>
</dbReference>
<dbReference type="PANTHER" id="PTHR45138:SF9">
    <property type="entry name" value="DIGUANYLATE CYCLASE DGCM-RELATED"/>
    <property type="match status" value="1"/>
</dbReference>
<keyword evidence="3" id="KW-0175">Coiled coil</keyword>
<feature type="coiled-coil region" evidence="3">
    <location>
        <begin position="165"/>
        <end position="203"/>
    </location>
</feature>
<feature type="domain" description="GGDEF" evidence="4">
    <location>
        <begin position="252"/>
        <end position="381"/>
    </location>
</feature>
<dbReference type="InterPro" id="IPR050469">
    <property type="entry name" value="Diguanylate_Cyclase"/>
</dbReference>
<dbReference type="NCBIfam" id="TIGR00254">
    <property type="entry name" value="GGDEF"/>
    <property type="match status" value="1"/>
</dbReference>
<dbReference type="InterPro" id="IPR018771">
    <property type="entry name" value="PocR_dom"/>
</dbReference>
<reference evidence="5 6" key="1">
    <citation type="submission" date="2016-10" db="EMBL/GenBank/DDBJ databases">
        <authorList>
            <person name="de Groot N.N."/>
        </authorList>
    </citation>
    <scope>NUCLEOTIDE SEQUENCE [LARGE SCALE GENOMIC DNA]</scope>
    <source>
        <strain evidence="5 6">DSM 7343</strain>
    </source>
</reference>
<evidence type="ECO:0000256" key="2">
    <source>
        <dbReference type="ARBA" id="ARBA00034247"/>
    </source>
</evidence>
<organism evidence="5 6">
    <name type="scientific">Desulfuromusa kysingii</name>
    <dbReference type="NCBI Taxonomy" id="37625"/>
    <lineage>
        <taxon>Bacteria</taxon>
        <taxon>Pseudomonadati</taxon>
        <taxon>Thermodesulfobacteriota</taxon>
        <taxon>Desulfuromonadia</taxon>
        <taxon>Desulfuromonadales</taxon>
        <taxon>Geopsychrobacteraceae</taxon>
        <taxon>Desulfuromusa</taxon>
    </lineage>
</organism>